<protein>
    <submittedName>
        <fullName evidence="2">GL19240</fullName>
    </submittedName>
</protein>
<evidence type="ECO:0000313" key="3">
    <source>
        <dbReference type="Proteomes" id="UP000008744"/>
    </source>
</evidence>
<sequence length="146" mass="15997">MQKEEEEQTSTGGVGVEQLFDNGIWKPSSGFWPTRLREPWGMGPAPPLPVPAPRPPCVLPAAFLLFSRQEHIARISTEYSEGASTGLTRRPSASSGSYVQRDIERVHKTTGENRSLVHSGMTYITSRECVKAQQRGLLPPGLGPAR</sequence>
<dbReference type="OrthoDB" id="10061449at2759"/>
<evidence type="ECO:0000313" key="2">
    <source>
        <dbReference type="EMBL" id="EDW28539.1"/>
    </source>
</evidence>
<name>B4G859_DROPE</name>
<dbReference type="Proteomes" id="UP000008744">
    <property type="component" value="Unassembled WGS sequence"/>
</dbReference>
<evidence type="ECO:0000256" key="1">
    <source>
        <dbReference type="SAM" id="MobiDB-lite"/>
    </source>
</evidence>
<proteinExistence type="predicted"/>
<feature type="compositionally biased region" description="Polar residues" evidence="1">
    <location>
        <begin position="77"/>
        <end position="98"/>
    </location>
</feature>
<dbReference type="AlphaFoldDB" id="B4G859"/>
<gene>
    <name evidence="2" type="primary">Dper\GL19240</name>
    <name evidence="2" type="ORF">Dper_GL19240</name>
</gene>
<dbReference type="EMBL" id="CH479180">
    <property type="protein sequence ID" value="EDW28539.1"/>
    <property type="molecule type" value="Genomic_DNA"/>
</dbReference>
<feature type="region of interest" description="Disordered" evidence="1">
    <location>
        <begin position="1"/>
        <end position="21"/>
    </location>
</feature>
<organism evidence="3">
    <name type="scientific">Drosophila persimilis</name>
    <name type="common">Fruit fly</name>
    <dbReference type="NCBI Taxonomy" id="7234"/>
    <lineage>
        <taxon>Eukaryota</taxon>
        <taxon>Metazoa</taxon>
        <taxon>Ecdysozoa</taxon>
        <taxon>Arthropoda</taxon>
        <taxon>Hexapoda</taxon>
        <taxon>Insecta</taxon>
        <taxon>Pterygota</taxon>
        <taxon>Neoptera</taxon>
        <taxon>Endopterygota</taxon>
        <taxon>Diptera</taxon>
        <taxon>Brachycera</taxon>
        <taxon>Muscomorpha</taxon>
        <taxon>Ephydroidea</taxon>
        <taxon>Drosophilidae</taxon>
        <taxon>Drosophila</taxon>
        <taxon>Sophophora</taxon>
    </lineage>
</organism>
<dbReference type="OMA" id="YITSREC"/>
<accession>B4G859</accession>
<feature type="region of interest" description="Disordered" evidence="1">
    <location>
        <begin position="77"/>
        <end position="107"/>
    </location>
</feature>
<keyword evidence="3" id="KW-1185">Reference proteome</keyword>
<reference evidence="2 3" key="1">
    <citation type="journal article" date="2007" name="Nature">
        <title>Evolution of genes and genomes on the Drosophila phylogeny.</title>
        <authorList>
            <consortium name="Drosophila 12 Genomes Consortium"/>
            <person name="Clark A.G."/>
            <person name="Eisen M.B."/>
            <person name="Smith D.R."/>
            <person name="Bergman C.M."/>
            <person name="Oliver B."/>
            <person name="Markow T.A."/>
            <person name="Kaufman T.C."/>
            <person name="Kellis M."/>
            <person name="Gelbart W."/>
            <person name="Iyer V.N."/>
            <person name="Pollard D.A."/>
            <person name="Sackton T.B."/>
            <person name="Larracuente A.M."/>
            <person name="Singh N.D."/>
            <person name="Abad J.P."/>
            <person name="Abt D.N."/>
            <person name="Adryan B."/>
            <person name="Aguade M."/>
            <person name="Akashi H."/>
            <person name="Anderson W.W."/>
            <person name="Aquadro C.F."/>
            <person name="Ardell D.H."/>
            <person name="Arguello R."/>
            <person name="Artieri C.G."/>
            <person name="Barbash D.A."/>
            <person name="Barker D."/>
            <person name="Barsanti P."/>
            <person name="Batterham P."/>
            <person name="Batzoglou S."/>
            <person name="Begun D."/>
            <person name="Bhutkar A."/>
            <person name="Blanco E."/>
            <person name="Bosak S.A."/>
            <person name="Bradley R.K."/>
            <person name="Brand A.D."/>
            <person name="Brent M.R."/>
            <person name="Brooks A.N."/>
            <person name="Brown R.H."/>
            <person name="Butlin R.K."/>
            <person name="Caggese C."/>
            <person name="Calvi B.R."/>
            <person name="Bernardo de Carvalho A."/>
            <person name="Caspi A."/>
            <person name="Castrezana S."/>
            <person name="Celniker S.E."/>
            <person name="Chang J.L."/>
            <person name="Chapple C."/>
            <person name="Chatterji S."/>
            <person name="Chinwalla A."/>
            <person name="Civetta A."/>
            <person name="Clifton S.W."/>
            <person name="Comeron J.M."/>
            <person name="Costello J.C."/>
            <person name="Coyne J.A."/>
            <person name="Daub J."/>
            <person name="David R.G."/>
            <person name="Delcher A.L."/>
            <person name="Delehaunty K."/>
            <person name="Do C.B."/>
            <person name="Ebling H."/>
            <person name="Edwards K."/>
            <person name="Eickbush T."/>
            <person name="Evans J.D."/>
            <person name="Filipski A."/>
            <person name="Findeiss S."/>
            <person name="Freyhult E."/>
            <person name="Fulton L."/>
            <person name="Fulton R."/>
            <person name="Garcia A.C."/>
            <person name="Gardiner A."/>
            <person name="Garfield D.A."/>
            <person name="Garvin B.E."/>
            <person name="Gibson G."/>
            <person name="Gilbert D."/>
            <person name="Gnerre S."/>
            <person name="Godfrey J."/>
            <person name="Good R."/>
            <person name="Gotea V."/>
            <person name="Gravely B."/>
            <person name="Greenberg A.J."/>
            <person name="Griffiths-Jones S."/>
            <person name="Gross S."/>
            <person name="Guigo R."/>
            <person name="Gustafson E.A."/>
            <person name="Haerty W."/>
            <person name="Hahn M.W."/>
            <person name="Halligan D.L."/>
            <person name="Halpern A.L."/>
            <person name="Halter G.M."/>
            <person name="Han M.V."/>
            <person name="Heger A."/>
            <person name="Hillier L."/>
            <person name="Hinrichs A.S."/>
            <person name="Holmes I."/>
            <person name="Hoskins R.A."/>
            <person name="Hubisz M.J."/>
            <person name="Hultmark D."/>
            <person name="Huntley M.A."/>
            <person name="Jaffe D.B."/>
            <person name="Jagadeeshan S."/>
            <person name="Jeck W.R."/>
            <person name="Johnson J."/>
            <person name="Jones C.D."/>
            <person name="Jordan W.C."/>
            <person name="Karpen G.H."/>
            <person name="Kataoka E."/>
            <person name="Keightley P.D."/>
            <person name="Kheradpour P."/>
            <person name="Kirkness E.F."/>
            <person name="Koerich L.B."/>
            <person name="Kristiansen K."/>
            <person name="Kudrna D."/>
            <person name="Kulathinal R.J."/>
            <person name="Kumar S."/>
            <person name="Kwok R."/>
            <person name="Lander E."/>
            <person name="Langley C.H."/>
            <person name="Lapoint R."/>
            <person name="Lazzaro B.P."/>
            <person name="Lee S.J."/>
            <person name="Levesque L."/>
            <person name="Li R."/>
            <person name="Lin C.F."/>
            <person name="Lin M.F."/>
            <person name="Lindblad-Toh K."/>
            <person name="Llopart A."/>
            <person name="Long M."/>
            <person name="Low L."/>
            <person name="Lozovsky E."/>
            <person name="Lu J."/>
            <person name="Luo M."/>
            <person name="Machado C.A."/>
            <person name="Makalowski W."/>
            <person name="Marzo M."/>
            <person name="Matsuda M."/>
            <person name="Matzkin L."/>
            <person name="McAllister B."/>
            <person name="McBride C.S."/>
            <person name="McKernan B."/>
            <person name="McKernan K."/>
            <person name="Mendez-Lago M."/>
            <person name="Minx P."/>
            <person name="Mollenhauer M.U."/>
            <person name="Montooth K."/>
            <person name="Mount S.M."/>
            <person name="Mu X."/>
            <person name="Myers E."/>
            <person name="Negre B."/>
            <person name="Newfeld S."/>
            <person name="Nielsen R."/>
            <person name="Noor M.A."/>
            <person name="O'Grady P."/>
            <person name="Pachter L."/>
            <person name="Papaceit M."/>
            <person name="Parisi M.J."/>
            <person name="Parisi M."/>
            <person name="Parts L."/>
            <person name="Pedersen J.S."/>
            <person name="Pesole G."/>
            <person name="Phillippy A.M."/>
            <person name="Ponting C.P."/>
            <person name="Pop M."/>
            <person name="Porcelli D."/>
            <person name="Powell J.R."/>
            <person name="Prohaska S."/>
            <person name="Pruitt K."/>
            <person name="Puig M."/>
            <person name="Quesneville H."/>
            <person name="Ram K.R."/>
            <person name="Rand D."/>
            <person name="Rasmussen M.D."/>
            <person name="Reed L.K."/>
            <person name="Reenan R."/>
            <person name="Reily A."/>
            <person name="Remington K.A."/>
            <person name="Rieger T.T."/>
            <person name="Ritchie M.G."/>
            <person name="Robin C."/>
            <person name="Rogers Y.H."/>
            <person name="Rohde C."/>
            <person name="Rozas J."/>
            <person name="Rubenfield M.J."/>
            <person name="Ruiz A."/>
            <person name="Russo S."/>
            <person name="Salzberg S.L."/>
            <person name="Sanchez-Gracia A."/>
            <person name="Saranga D.J."/>
            <person name="Sato H."/>
            <person name="Schaeffer S.W."/>
            <person name="Schatz M.C."/>
            <person name="Schlenke T."/>
            <person name="Schwartz R."/>
            <person name="Segarra C."/>
            <person name="Singh R.S."/>
            <person name="Sirot L."/>
            <person name="Sirota M."/>
            <person name="Sisneros N.B."/>
            <person name="Smith C.D."/>
            <person name="Smith T.F."/>
            <person name="Spieth J."/>
            <person name="Stage D.E."/>
            <person name="Stark A."/>
            <person name="Stephan W."/>
            <person name="Strausberg R.L."/>
            <person name="Strempel S."/>
            <person name="Sturgill D."/>
            <person name="Sutton G."/>
            <person name="Sutton G.G."/>
            <person name="Tao W."/>
            <person name="Teichmann S."/>
            <person name="Tobari Y.N."/>
            <person name="Tomimura Y."/>
            <person name="Tsolas J.M."/>
            <person name="Valente V.L."/>
            <person name="Venter E."/>
            <person name="Venter J.C."/>
            <person name="Vicario S."/>
            <person name="Vieira F.G."/>
            <person name="Vilella A.J."/>
            <person name="Villasante A."/>
            <person name="Walenz B."/>
            <person name="Wang J."/>
            <person name="Wasserman M."/>
            <person name="Watts T."/>
            <person name="Wilson D."/>
            <person name="Wilson R.K."/>
            <person name="Wing R.A."/>
            <person name="Wolfner M.F."/>
            <person name="Wong A."/>
            <person name="Wong G.K."/>
            <person name="Wu C.I."/>
            <person name="Wu G."/>
            <person name="Yamamoto D."/>
            <person name="Yang H.P."/>
            <person name="Yang S.P."/>
            <person name="Yorke J.A."/>
            <person name="Yoshida K."/>
            <person name="Zdobnov E."/>
            <person name="Zhang P."/>
            <person name="Zhang Y."/>
            <person name="Zimin A.V."/>
            <person name="Baldwin J."/>
            <person name="Abdouelleil A."/>
            <person name="Abdulkadir J."/>
            <person name="Abebe A."/>
            <person name="Abera B."/>
            <person name="Abreu J."/>
            <person name="Acer S.C."/>
            <person name="Aftuck L."/>
            <person name="Alexander A."/>
            <person name="An P."/>
            <person name="Anderson E."/>
            <person name="Anderson S."/>
            <person name="Arachi H."/>
            <person name="Azer M."/>
            <person name="Bachantsang P."/>
            <person name="Barry A."/>
            <person name="Bayul T."/>
            <person name="Berlin A."/>
            <person name="Bessette D."/>
            <person name="Bloom T."/>
            <person name="Blye J."/>
            <person name="Boguslavskiy L."/>
            <person name="Bonnet C."/>
            <person name="Boukhgalter B."/>
            <person name="Bourzgui I."/>
            <person name="Brown A."/>
            <person name="Cahill P."/>
            <person name="Channer S."/>
            <person name="Cheshatsang Y."/>
            <person name="Chuda L."/>
            <person name="Citroen M."/>
            <person name="Collymore A."/>
            <person name="Cooke P."/>
            <person name="Costello M."/>
            <person name="D'Aco K."/>
            <person name="Daza R."/>
            <person name="De Haan G."/>
            <person name="DeGray S."/>
            <person name="DeMaso C."/>
            <person name="Dhargay N."/>
            <person name="Dooley K."/>
            <person name="Dooley E."/>
            <person name="Doricent M."/>
            <person name="Dorje P."/>
            <person name="Dorjee K."/>
            <person name="Dupes A."/>
            <person name="Elong R."/>
            <person name="Falk J."/>
            <person name="Farina A."/>
            <person name="Faro S."/>
            <person name="Ferguson D."/>
            <person name="Fisher S."/>
            <person name="Foley C.D."/>
            <person name="Franke A."/>
            <person name="Friedrich D."/>
            <person name="Gadbois L."/>
            <person name="Gearin G."/>
            <person name="Gearin C.R."/>
            <person name="Giannoukos G."/>
            <person name="Goode T."/>
            <person name="Graham J."/>
            <person name="Grandbois E."/>
            <person name="Grewal S."/>
            <person name="Gyaltsen K."/>
            <person name="Hafez N."/>
            <person name="Hagos B."/>
            <person name="Hall J."/>
            <person name="Henson C."/>
            <person name="Hollinger A."/>
            <person name="Honan T."/>
            <person name="Huard M.D."/>
            <person name="Hughes L."/>
            <person name="Hurhula B."/>
            <person name="Husby M.E."/>
            <person name="Kamat A."/>
            <person name="Kanga B."/>
            <person name="Kashin S."/>
            <person name="Khazanovich D."/>
            <person name="Kisner P."/>
            <person name="Lance K."/>
            <person name="Lara M."/>
            <person name="Lee W."/>
            <person name="Lennon N."/>
            <person name="Letendre F."/>
            <person name="LeVine R."/>
            <person name="Lipovsky A."/>
            <person name="Liu X."/>
            <person name="Liu J."/>
            <person name="Liu S."/>
            <person name="Lokyitsang T."/>
            <person name="Lokyitsang Y."/>
            <person name="Lubonja R."/>
            <person name="Lui A."/>
            <person name="MacDonald P."/>
            <person name="Magnisalis V."/>
            <person name="Maru K."/>
            <person name="Matthews C."/>
            <person name="McCusker W."/>
            <person name="McDonough S."/>
            <person name="Mehta T."/>
            <person name="Meldrim J."/>
            <person name="Meneus L."/>
            <person name="Mihai O."/>
            <person name="Mihalev A."/>
            <person name="Mihova T."/>
            <person name="Mittelman R."/>
            <person name="Mlenga V."/>
            <person name="Montmayeur A."/>
            <person name="Mulrain L."/>
            <person name="Navidi A."/>
            <person name="Naylor J."/>
            <person name="Negash T."/>
            <person name="Nguyen T."/>
            <person name="Nguyen N."/>
            <person name="Nicol R."/>
            <person name="Norbu C."/>
            <person name="Norbu N."/>
            <person name="Novod N."/>
            <person name="O'Neill B."/>
            <person name="Osman S."/>
            <person name="Markiewicz E."/>
            <person name="Oyono O.L."/>
            <person name="Patti C."/>
            <person name="Phunkhang P."/>
            <person name="Pierre F."/>
            <person name="Priest M."/>
            <person name="Raghuraman S."/>
            <person name="Rege F."/>
            <person name="Reyes R."/>
            <person name="Rise C."/>
            <person name="Rogov P."/>
            <person name="Ross K."/>
            <person name="Ryan E."/>
            <person name="Settipalli S."/>
            <person name="Shea T."/>
            <person name="Sherpa N."/>
            <person name="Shi L."/>
            <person name="Shih D."/>
            <person name="Sparrow T."/>
            <person name="Spaulding J."/>
            <person name="Stalker J."/>
            <person name="Stange-Thomann N."/>
            <person name="Stavropoulos S."/>
            <person name="Stone C."/>
            <person name="Strader C."/>
            <person name="Tesfaye S."/>
            <person name="Thomson T."/>
            <person name="Thoulutsang Y."/>
            <person name="Thoulutsang D."/>
            <person name="Topham K."/>
            <person name="Topping I."/>
            <person name="Tsamla T."/>
            <person name="Vassiliev H."/>
            <person name="Vo A."/>
            <person name="Wangchuk T."/>
            <person name="Wangdi T."/>
            <person name="Weiand M."/>
            <person name="Wilkinson J."/>
            <person name="Wilson A."/>
            <person name="Yadav S."/>
            <person name="Young G."/>
            <person name="Yu Q."/>
            <person name="Zembek L."/>
            <person name="Zhong D."/>
            <person name="Zimmer A."/>
            <person name="Zwirko Z."/>
            <person name="Jaffe D.B."/>
            <person name="Alvarez P."/>
            <person name="Brockman W."/>
            <person name="Butler J."/>
            <person name="Chin C."/>
            <person name="Gnerre S."/>
            <person name="Grabherr M."/>
            <person name="Kleber M."/>
            <person name="Mauceli E."/>
            <person name="MacCallum I."/>
        </authorList>
    </citation>
    <scope>NUCLEOTIDE SEQUENCE [LARGE SCALE GENOMIC DNA]</scope>
    <source>
        <strain evidence="3">MSH-3 / Tucson 14011-0111.49</strain>
    </source>
</reference>
<dbReference type="HOGENOM" id="CLU_1779380_0_0_1"/>